<dbReference type="STRING" id="4540.A0A3L6TNH1"/>
<gene>
    <name evidence="4" type="ORF">C2845_PM01G40940</name>
</gene>
<evidence type="ECO:0000256" key="1">
    <source>
        <dbReference type="SAM" id="MobiDB-lite"/>
    </source>
</evidence>
<feature type="domain" description="Retroviral polymerase SH3-like" evidence="3">
    <location>
        <begin position="21"/>
        <end position="78"/>
    </location>
</feature>
<name>A0A3L6TNH1_PANMI</name>
<evidence type="ECO:0000313" key="4">
    <source>
        <dbReference type="EMBL" id="RLN40738.1"/>
    </source>
</evidence>
<dbReference type="InterPro" id="IPR013103">
    <property type="entry name" value="RVT_2"/>
</dbReference>
<organism evidence="4 5">
    <name type="scientific">Panicum miliaceum</name>
    <name type="common">Proso millet</name>
    <name type="synonym">Broomcorn millet</name>
    <dbReference type="NCBI Taxonomy" id="4540"/>
    <lineage>
        <taxon>Eukaryota</taxon>
        <taxon>Viridiplantae</taxon>
        <taxon>Streptophyta</taxon>
        <taxon>Embryophyta</taxon>
        <taxon>Tracheophyta</taxon>
        <taxon>Spermatophyta</taxon>
        <taxon>Magnoliopsida</taxon>
        <taxon>Liliopsida</taxon>
        <taxon>Poales</taxon>
        <taxon>Poaceae</taxon>
        <taxon>PACMAD clade</taxon>
        <taxon>Panicoideae</taxon>
        <taxon>Panicodae</taxon>
        <taxon>Paniceae</taxon>
        <taxon>Panicinae</taxon>
        <taxon>Panicum</taxon>
        <taxon>Panicum sect. Panicum</taxon>
    </lineage>
</organism>
<sequence length="732" mass="80865">MISIRSIRSLCAEQWIRDDLYVKDVRPQLRKLDDRSSAMIFIGYDERVKGYRAYNPVNMRVHVTRDAIFDEEASWDWEAGGAALPCSDFIITEVEQAISPAPVAAAGGPGSPASAPPAVMHATSASPTPSMSPSPPPLTPAPTTPPAAPEFVSPLANDDERVDASHEDTPLRYRVIDNVIGDALVPGQAARDLDDEALCLVCEGEPSSFAEAEHDAAWRAAMKEEMEAVERNDTWELVDLPRGHRPIGLRWVFKLKKNEAGAVIKHKARLVAKGHVQKPVIDFDEVFAPVARMESVRLLLALAAHEGWPVHHMDVKLAFLNGVLEEEVYVTQPPGFIVPGQEGKVLRLKKALYGLRQAPRAWNVRLDATLKNLGFEQSAHEHAVYGHGHGGARLLIGVYVDDLVITGSNPAEINRFKDEMKAQFLMSDLGLLSFYLGIEMRQNARGIALNQRSYAARILDTSGMKGCNPTSTPMEEWLRLSHESMTEEVDATAYRRIIGSLRYLVHTRPDLALSVGYVSRFMERPTVEHMGAVKRLLCYIADTIDYGLIYPRGLGETKLVGYSDSDLAGDIDTRESTSGALFFLGASLISWQSTKQRILALSSCEAEYVAATMAASQAIWLARLLSDLKGKEAATVKLKMDNMSALALSKNPVFHERSKHIDVRYHFIRDCLENGSISAEFVSTKDQLADILTKVLGRVRFHELNARIGLVKIQDEHKDQGENVSSNPCVSV</sequence>
<evidence type="ECO:0000313" key="5">
    <source>
        <dbReference type="Proteomes" id="UP000275267"/>
    </source>
</evidence>
<dbReference type="Pfam" id="PF07727">
    <property type="entry name" value="RVT_2"/>
    <property type="match status" value="1"/>
</dbReference>
<comment type="caution">
    <text evidence="4">The sequence shown here is derived from an EMBL/GenBank/DDBJ whole genome shotgun (WGS) entry which is preliminary data.</text>
</comment>
<protein>
    <submittedName>
        <fullName evidence="4">Uncharacterized protein</fullName>
    </submittedName>
</protein>
<dbReference type="SUPFAM" id="SSF56672">
    <property type="entry name" value="DNA/RNA polymerases"/>
    <property type="match status" value="1"/>
</dbReference>
<dbReference type="OrthoDB" id="443140at2759"/>
<dbReference type="InterPro" id="IPR043502">
    <property type="entry name" value="DNA/RNA_pol_sf"/>
</dbReference>
<dbReference type="InterPro" id="IPR057670">
    <property type="entry name" value="SH3_retrovirus"/>
</dbReference>
<evidence type="ECO:0000259" key="3">
    <source>
        <dbReference type="Pfam" id="PF25597"/>
    </source>
</evidence>
<feature type="domain" description="Reverse transcriptase Ty1/copia-type" evidence="2">
    <location>
        <begin position="232"/>
        <end position="475"/>
    </location>
</feature>
<proteinExistence type="predicted"/>
<dbReference type="Proteomes" id="UP000275267">
    <property type="component" value="Unassembled WGS sequence"/>
</dbReference>
<dbReference type="AlphaFoldDB" id="A0A3L6TNH1"/>
<dbReference type="Pfam" id="PF25597">
    <property type="entry name" value="SH3_retrovirus"/>
    <property type="match status" value="1"/>
</dbReference>
<dbReference type="PANTHER" id="PTHR11439">
    <property type="entry name" value="GAG-POL-RELATED RETROTRANSPOSON"/>
    <property type="match status" value="1"/>
</dbReference>
<dbReference type="PANTHER" id="PTHR11439:SF515">
    <property type="entry name" value="GAG-POL POLYPROTEIN"/>
    <property type="match status" value="1"/>
</dbReference>
<keyword evidence="5" id="KW-1185">Reference proteome</keyword>
<feature type="compositionally biased region" description="Pro residues" evidence="1">
    <location>
        <begin position="130"/>
        <end position="148"/>
    </location>
</feature>
<dbReference type="EMBL" id="PQIB02000001">
    <property type="protein sequence ID" value="RLN40738.1"/>
    <property type="molecule type" value="Genomic_DNA"/>
</dbReference>
<feature type="region of interest" description="Disordered" evidence="1">
    <location>
        <begin position="102"/>
        <end position="153"/>
    </location>
</feature>
<accession>A0A3L6TNH1</accession>
<reference evidence="5" key="1">
    <citation type="journal article" date="2019" name="Nat. Commun.">
        <title>The genome of broomcorn millet.</title>
        <authorList>
            <person name="Zou C."/>
            <person name="Miki D."/>
            <person name="Li D."/>
            <person name="Tang Q."/>
            <person name="Xiao L."/>
            <person name="Rajput S."/>
            <person name="Deng P."/>
            <person name="Jia W."/>
            <person name="Huang R."/>
            <person name="Zhang M."/>
            <person name="Sun Y."/>
            <person name="Hu J."/>
            <person name="Fu X."/>
            <person name="Schnable P.S."/>
            <person name="Li F."/>
            <person name="Zhang H."/>
            <person name="Feng B."/>
            <person name="Zhu X."/>
            <person name="Liu R."/>
            <person name="Schnable J.C."/>
            <person name="Zhu J.-K."/>
            <person name="Zhang H."/>
        </authorList>
    </citation>
    <scope>NUCLEOTIDE SEQUENCE [LARGE SCALE GENOMIC DNA]</scope>
</reference>
<feature type="compositionally biased region" description="Low complexity" evidence="1">
    <location>
        <begin position="102"/>
        <end position="129"/>
    </location>
</feature>
<dbReference type="CDD" id="cd09272">
    <property type="entry name" value="RNase_HI_RT_Ty1"/>
    <property type="match status" value="1"/>
</dbReference>
<evidence type="ECO:0000259" key="2">
    <source>
        <dbReference type="Pfam" id="PF07727"/>
    </source>
</evidence>